<feature type="compositionally biased region" description="Basic and acidic residues" evidence="5">
    <location>
        <begin position="1293"/>
        <end position="1307"/>
    </location>
</feature>
<feature type="compositionally biased region" description="Polar residues" evidence="5">
    <location>
        <begin position="919"/>
        <end position="928"/>
    </location>
</feature>
<evidence type="ECO:0000256" key="1">
    <source>
        <dbReference type="ARBA" id="ARBA00007374"/>
    </source>
</evidence>
<comment type="similarity">
    <text evidence="1 4">Belongs to the inositol phosphokinase (IPK) family.</text>
</comment>
<feature type="compositionally biased region" description="Low complexity" evidence="5">
    <location>
        <begin position="101"/>
        <end position="117"/>
    </location>
</feature>
<organism evidence="6 7">
    <name type="scientific">Tolypocladium capitatum</name>
    <dbReference type="NCBI Taxonomy" id="45235"/>
    <lineage>
        <taxon>Eukaryota</taxon>
        <taxon>Fungi</taxon>
        <taxon>Dikarya</taxon>
        <taxon>Ascomycota</taxon>
        <taxon>Pezizomycotina</taxon>
        <taxon>Sordariomycetes</taxon>
        <taxon>Hypocreomycetidae</taxon>
        <taxon>Hypocreales</taxon>
        <taxon>Ophiocordycipitaceae</taxon>
        <taxon>Tolypocladium</taxon>
    </lineage>
</organism>
<evidence type="ECO:0000256" key="2">
    <source>
        <dbReference type="ARBA" id="ARBA00022679"/>
    </source>
</evidence>
<dbReference type="GO" id="GO:0000824">
    <property type="term" value="F:inositol-1,4,5,6-tetrakisphosphate 3-kinase activity"/>
    <property type="evidence" value="ECO:0007669"/>
    <property type="project" value="TreeGrafter"/>
</dbReference>
<feature type="compositionally biased region" description="Polar residues" evidence="5">
    <location>
        <begin position="23"/>
        <end position="39"/>
    </location>
</feature>
<evidence type="ECO:0000313" key="7">
    <source>
        <dbReference type="Proteomes" id="UP000236621"/>
    </source>
</evidence>
<feature type="region of interest" description="Disordered" evidence="5">
    <location>
        <begin position="879"/>
        <end position="1051"/>
    </location>
</feature>
<evidence type="ECO:0000256" key="5">
    <source>
        <dbReference type="SAM" id="MobiDB-lite"/>
    </source>
</evidence>
<dbReference type="SUPFAM" id="SSF56104">
    <property type="entry name" value="SAICAR synthase-like"/>
    <property type="match status" value="1"/>
</dbReference>
<dbReference type="GO" id="GO:0005634">
    <property type="term" value="C:nucleus"/>
    <property type="evidence" value="ECO:0007669"/>
    <property type="project" value="TreeGrafter"/>
</dbReference>
<dbReference type="Pfam" id="PF03770">
    <property type="entry name" value="IPK"/>
    <property type="match status" value="1"/>
</dbReference>
<feature type="region of interest" description="Disordered" evidence="5">
    <location>
        <begin position="811"/>
        <end position="855"/>
    </location>
</feature>
<feature type="compositionally biased region" description="Basic and acidic residues" evidence="5">
    <location>
        <begin position="995"/>
        <end position="1024"/>
    </location>
</feature>
<dbReference type="PANTHER" id="PTHR12400">
    <property type="entry name" value="INOSITOL POLYPHOSPHATE KINASE"/>
    <property type="match status" value="1"/>
</dbReference>
<dbReference type="OrthoDB" id="2573163at2759"/>
<evidence type="ECO:0000313" key="6">
    <source>
        <dbReference type="EMBL" id="PNY29100.1"/>
    </source>
</evidence>
<dbReference type="EC" id="2.7.-.-" evidence="4"/>
<feature type="region of interest" description="Disordered" evidence="5">
    <location>
        <begin position="1335"/>
        <end position="1370"/>
    </location>
</feature>
<gene>
    <name evidence="6" type="ORF">TCAP_00971</name>
</gene>
<keyword evidence="7" id="KW-1185">Reference proteome</keyword>
<evidence type="ECO:0000256" key="4">
    <source>
        <dbReference type="RuleBase" id="RU363090"/>
    </source>
</evidence>
<reference evidence="6 7" key="1">
    <citation type="submission" date="2017-08" db="EMBL/GenBank/DDBJ databases">
        <title>Harnessing the power of phylogenomics to disentangle the directionality and signatures of interkingdom host jumping in the parasitic fungal genus Tolypocladium.</title>
        <authorList>
            <person name="Quandt C.A."/>
            <person name="Patterson W."/>
            <person name="Spatafora J.W."/>
        </authorList>
    </citation>
    <scope>NUCLEOTIDE SEQUENCE [LARGE SCALE GENOMIC DNA]</scope>
    <source>
        <strain evidence="6 7">CBS 113982</strain>
    </source>
</reference>
<sequence>MSNPPPEPENAAPPAPLRLAGPTLTQGQTRPRASAQTTDGGPGPLALAAGPTPPVRAREEHAASNGGSDDIKTRASSAAPQRQAGPSLLTQALASARGILPPNANPATAPTTDPDATIRQHPKPKTPSSILLQTAREKPAASSTPARDEPSNDAQRVAPLKRGTSQPAAMAAPATIPIATAAVAAREAASGPSSYNQSVLMHARDLLVEHRDFLDRAKGRASTSLDLDRSASELFKMRAFSHSTNPDESTTPTNTCHLDTAMVLRTQLPHDASREPTPSYRRALEHALAMGPEKNEKAWSIGSGDGEGEDGLVEQSVAEAMAGVEPNARSRKASYSLRFFKEGLPPDDKGRRKDAKPGSREKLTSTLEDEGVKARRDSRVGSYAAQSIPPTVDEVQRLPTPTGEVKPARTTSLETDCFHVRSVDAISGTASPSRTPQPKPVGREEDAKPIPPLAAEPGPVAEVDRDEEGGPTQSPDTTPTRMLLSGSDADGDADVEADADESSEEKISSAVFLPHQEMPDARVSMSEGVVGSVHTTRLRSLSQSKAHPWLVKADEPEPEPEPEPEVQEKEEPLRELCRFRSREALRQRNGDLSLEMPDECAIEDELEVKGHMTPKSPQTVAQYEDRVHAHQHHPREPLEAIELIPYKHQVGGHTTLWRFSRRAVCKQLNNRENEFYETIERYHRDLLPFLPRYVVSRPRAIPNSLFHVRQCFMRLTLVARYIGVLNVTFQRHPRRKSAAKKEDAAAAERRRVQDQAKRGEMTNGHDVASAGSGAGRLSHAVNATRIVSQSLANAHLQIPTVTFDDNKHILPRNLLQPTPPRELFRHRSNSSSRVHQTSAAAPQSRPPLDARPNSWGATTINKRLRNEVFNDAFLKQPVEVQRHRRPHQRSIPRPTLQRLLRPTSSDPNLLYDIEGPEVATQNGDASTAQPPPPRLQADSLSDTASDTGLLRVGPDESDGTVKDITGTSAPEPEILKASVTGAKRKRRFSAGGLRRRPEDVRESRGNLKYFEEADAADYKAEHDTPATPTSDKLDAENGDAGTAVDTAEDETGPIGPIGIAPSPGGATVPSELPSPTVEFKKIPRPMNPKEAKKEANTPRDRVEYFLLMEDLTAGMRRPCMMDLKMGTRQYGVEASPQKQKSQQEKCRTTTSSELGVRICGLQVWNTQTQNYEFQDKYFGRRVKAGQEFQDALQKFLYNGVELESVLRHIPVVLKKLAQLEQIIRGLRGYRFYAASLLMFYDGDASDEGGYDTMYDSATDVATDTEETSRNKRKNRREIDFKMADFANSLTPLDKVDDKPCPPQHPDEPDGGFLKGLRSLRRYFLQIQRDIRSELDLGPRGVRGPRAKFPGQKDGSAHLLDDENDEGQISI</sequence>
<keyword evidence="2 4" id="KW-0808">Transferase</keyword>
<feature type="compositionally biased region" description="Polar residues" evidence="5">
    <location>
        <begin position="829"/>
        <end position="841"/>
    </location>
</feature>
<feature type="region of interest" description="Disordered" evidence="5">
    <location>
        <begin position="341"/>
        <end position="520"/>
    </location>
</feature>
<proteinExistence type="inferred from homology"/>
<feature type="region of interest" description="Disordered" evidence="5">
    <location>
        <begin position="552"/>
        <end position="572"/>
    </location>
</feature>
<dbReference type="InterPro" id="IPR038286">
    <property type="entry name" value="IPK_sf"/>
</dbReference>
<feature type="compositionally biased region" description="Acidic residues" evidence="5">
    <location>
        <begin position="1361"/>
        <end position="1370"/>
    </location>
</feature>
<evidence type="ECO:0000256" key="3">
    <source>
        <dbReference type="ARBA" id="ARBA00022777"/>
    </source>
</evidence>
<comment type="caution">
    <text evidence="6">The sequence shown here is derived from an EMBL/GenBank/DDBJ whole genome shotgun (WGS) entry which is preliminary data.</text>
</comment>
<protein>
    <recommendedName>
        <fullName evidence="4">Kinase</fullName>
        <ecNumber evidence="4">2.7.-.-</ecNumber>
    </recommendedName>
</protein>
<dbReference type="PANTHER" id="PTHR12400:SF21">
    <property type="entry name" value="KINASE"/>
    <property type="match status" value="1"/>
</dbReference>
<dbReference type="Proteomes" id="UP000236621">
    <property type="component" value="Unassembled WGS sequence"/>
</dbReference>
<dbReference type="EMBL" id="NRSZ01000156">
    <property type="protein sequence ID" value="PNY29100.1"/>
    <property type="molecule type" value="Genomic_DNA"/>
</dbReference>
<feature type="compositionally biased region" description="Basic and acidic residues" evidence="5">
    <location>
        <begin position="370"/>
        <end position="379"/>
    </location>
</feature>
<feature type="region of interest" description="Disordered" evidence="5">
    <location>
        <begin position="1290"/>
        <end position="1313"/>
    </location>
</feature>
<dbReference type="GO" id="GO:0005737">
    <property type="term" value="C:cytoplasm"/>
    <property type="evidence" value="ECO:0007669"/>
    <property type="project" value="TreeGrafter"/>
</dbReference>
<feature type="compositionally biased region" description="Acidic residues" evidence="5">
    <location>
        <begin position="489"/>
        <end position="503"/>
    </location>
</feature>
<dbReference type="GO" id="GO:0032958">
    <property type="term" value="P:inositol phosphate biosynthetic process"/>
    <property type="evidence" value="ECO:0007669"/>
    <property type="project" value="InterPro"/>
</dbReference>
<dbReference type="GO" id="GO:0008440">
    <property type="term" value="F:inositol-1,4,5-trisphosphate 3-kinase activity"/>
    <property type="evidence" value="ECO:0007669"/>
    <property type="project" value="TreeGrafter"/>
</dbReference>
<feature type="compositionally biased region" description="Polar residues" evidence="5">
    <location>
        <begin position="471"/>
        <end position="480"/>
    </location>
</feature>
<feature type="region of interest" description="Disordered" evidence="5">
    <location>
        <begin position="732"/>
        <end position="773"/>
    </location>
</feature>
<feature type="region of interest" description="Disordered" evidence="5">
    <location>
        <begin position="1"/>
        <end position="171"/>
    </location>
</feature>
<feature type="compositionally biased region" description="Acidic residues" evidence="5">
    <location>
        <begin position="556"/>
        <end position="565"/>
    </location>
</feature>
<feature type="compositionally biased region" description="Basic and acidic residues" evidence="5">
    <location>
        <begin position="1087"/>
        <end position="1097"/>
    </location>
</feature>
<feature type="compositionally biased region" description="Basic and acidic residues" evidence="5">
    <location>
        <begin position="341"/>
        <end position="363"/>
    </location>
</feature>
<name>A0A2K3QNI4_9HYPO</name>
<feature type="compositionally biased region" description="Pro residues" evidence="5">
    <location>
        <begin position="1"/>
        <end position="16"/>
    </location>
</feature>
<dbReference type="InterPro" id="IPR005522">
    <property type="entry name" value="IPK"/>
</dbReference>
<dbReference type="GO" id="GO:0046854">
    <property type="term" value="P:phosphatidylinositol phosphate biosynthetic process"/>
    <property type="evidence" value="ECO:0007669"/>
    <property type="project" value="TreeGrafter"/>
</dbReference>
<feature type="compositionally biased region" description="Basic and acidic residues" evidence="5">
    <location>
        <begin position="739"/>
        <end position="760"/>
    </location>
</feature>
<dbReference type="STRING" id="45235.A0A2K3QNI4"/>
<keyword evidence="3 4" id="KW-0418">Kinase</keyword>
<feature type="region of interest" description="Disordered" evidence="5">
    <location>
        <begin position="1078"/>
        <end position="1097"/>
    </location>
</feature>
<accession>A0A2K3QNI4</accession>
<dbReference type="Gene3D" id="3.30.470.160">
    <property type="entry name" value="Inositol polyphosphate kinase"/>
    <property type="match status" value="1"/>
</dbReference>